<dbReference type="OrthoDB" id="2203429at2759"/>
<dbReference type="Pfam" id="PF07453">
    <property type="entry name" value="NUMOD1"/>
    <property type="match status" value="1"/>
</dbReference>
<dbReference type="InterPro" id="IPR035901">
    <property type="entry name" value="GIY-YIG_endonuc_sf"/>
</dbReference>
<dbReference type="SMART" id="SM00496">
    <property type="entry name" value="IENR2"/>
    <property type="match status" value="2"/>
</dbReference>
<dbReference type="RefSeq" id="XP_033442374.1">
    <property type="nucleotide sequence ID" value="XM_033597497.1"/>
</dbReference>
<dbReference type="SUPFAM" id="SSF64496">
    <property type="entry name" value="DNA-binding domain of intron-encoded endonucleases"/>
    <property type="match status" value="1"/>
</dbReference>
<dbReference type="Pfam" id="PF01541">
    <property type="entry name" value="GIY-YIG"/>
    <property type="match status" value="1"/>
</dbReference>
<dbReference type="AlphaFoldDB" id="A0A6A5R4K7"/>
<evidence type="ECO:0000259" key="2">
    <source>
        <dbReference type="PROSITE" id="PS50164"/>
    </source>
</evidence>
<dbReference type="PROSITE" id="PS50164">
    <property type="entry name" value="GIY_YIG"/>
    <property type="match status" value="1"/>
</dbReference>
<organism evidence="3 4">
    <name type="scientific">Didymella exigua CBS 183.55</name>
    <dbReference type="NCBI Taxonomy" id="1150837"/>
    <lineage>
        <taxon>Eukaryota</taxon>
        <taxon>Fungi</taxon>
        <taxon>Dikarya</taxon>
        <taxon>Ascomycota</taxon>
        <taxon>Pezizomycotina</taxon>
        <taxon>Dothideomycetes</taxon>
        <taxon>Pleosporomycetidae</taxon>
        <taxon>Pleosporales</taxon>
        <taxon>Pleosporineae</taxon>
        <taxon>Didymellaceae</taxon>
        <taxon>Didymella</taxon>
    </lineage>
</organism>
<dbReference type="GeneID" id="54355164"/>
<dbReference type="InterPro" id="IPR006350">
    <property type="entry name" value="Intron_endoG1"/>
</dbReference>
<accession>A0A6A5R4K7</accession>
<evidence type="ECO:0000313" key="4">
    <source>
        <dbReference type="Proteomes" id="UP000800082"/>
    </source>
</evidence>
<dbReference type="GO" id="GO:0003677">
    <property type="term" value="F:DNA binding"/>
    <property type="evidence" value="ECO:0007669"/>
    <property type="project" value="InterPro"/>
</dbReference>
<dbReference type="InterPro" id="IPR010896">
    <property type="entry name" value="NUMOD1"/>
</dbReference>
<dbReference type="Pfam" id="PF07460">
    <property type="entry name" value="NUMOD3"/>
    <property type="match status" value="1"/>
</dbReference>
<dbReference type="GO" id="GO:0004519">
    <property type="term" value="F:endonuclease activity"/>
    <property type="evidence" value="ECO:0007669"/>
    <property type="project" value="InterPro"/>
</dbReference>
<reference evidence="3" key="1">
    <citation type="journal article" date="2020" name="Stud. Mycol.">
        <title>101 Dothideomycetes genomes: a test case for predicting lifestyles and emergence of pathogens.</title>
        <authorList>
            <person name="Haridas S."/>
            <person name="Albert R."/>
            <person name="Binder M."/>
            <person name="Bloem J."/>
            <person name="Labutti K."/>
            <person name="Salamov A."/>
            <person name="Andreopoulos B."/>
            <person name="Baker S."/>
            <person name="Barry K."/>
            <person name="Bills G."/>
            <person name="Bluhm B."/>
            <person name="Cannon C."/>
            <person name="Castanera R."/>
            <person name="Culley D."/>
            <person name="Daum C."/>
            <person name="Ezra D."/>
            <person name="Gonzalez J."/>
            <person name="Henrissat B."/>
            <person name="Kuo A."/>
            <person name="Liang C."/>
            <person name="Lipzen A."/>
            <person name="Lutzoni F."/>
            <person name="Magnuson J."/>
            <person name="Mondo S."/>
            <person name="Nolan M."/>
            <person name="Ohm R."/>
            <person name="Pangilinan J."/>
            <person name="Park H.-J."/>
            <person name="Ramirez L."/>
            <person name="Alfaro M."/>
            <person name="Sun H."/>
            <person name="Tritt A."/>
            <person name="Yoshinaga Y."/>
            <person name="Zwiers L.-H."/>
            <person name="Turgeon B."/>
            <person name="Goodwin S."/>
            <person name="Spatafora J."/>
            <person name="Crous P."/>
            <person name="Grigoriev I."/>
        </authorList>
    </citation>
    <scope>NUCLEOTIDE SEQUENCE</scope>
    <source>
        <strain evidence="3">CBS 183.55</strain>
    </source>
</reference>
<sequence length="298" mass="34485">MATAFLGYQHSPKWFDISNKGIIINYKVKRSFNKSMVKRGYHTSNSSNITVISQRLETIISELGLNPIYMYENLNVEDTKKQILNDTRGLSGVYMIMNKTTKDYYIGSASTNRFYARFCNHVIHFTGSKIVKLAIKKYEVKNFAFIILDLYPNIVTKENNKELLDLEDKYLKLLVPNYNILTEAGSSFGCKHTEIDRQKMKDIFSDDRRQQIGNLNKGKKLSLETIERIREKALVRPPMSDETKNKCVVHTRPVVLYNLDRTVYGKYSTIIEAAAAINCNEKTIRRALQTEKKLVKRQ</sequence>
<dbReference type="SMART" id="SM00465">
    <property type="entry name" value="GIYc"/>
    <property type="match status" value="1"/>
</dbReference>
<dbReference type="CDD" id="cd10445">
    <property type="entry name" value="GIY-YIG_bI1_like"/>
    <property type="match status" value="1"/>
</dbReference>
<comment type="similarity">
    <text evidence="1">To endonucleases of group I introns of fungi and phage.</text>
</comment>
<dbReference type="SUPFAM" id="SSF82771">
    <property type="entry name" value="GIY-YIG endonuclease"/>
    <property type="match status" value="1"/>
</dbReference>
<evidence type="ECO:0000256" key="1">
    <source>
        <dbReference type="ARBA" id="ARBA00010045"/>
    </source>
</evidence>
<protein>
    <submittedName>
        <fullName evidence="3">Cytochrome b intronic ORF 2</fullName>
    </submittedName>
</protein>
<dbReference type="InterPro" id="IPR003611">
    <property type="entry name" value="NUMOD3"/>
</dbReference>
<keyword evidence="4" id="KW-1185">Reference proteome</keyword>
<dbReference type="EMBL" id="ML979113">
    <property type="protein sequence ID" value="KAF1922120.1"/>
    <property type="molecule type" value="Genomic_DNA"/>
</dbReference>
<feature type="domain" description="GIY-YIG" evidence="2">
    <location>
        <begin position="89"/>
        <end position="180"/>
    </location>
</feature>
<dbReference type="NCBIfam" id="TIGR01453">
    <property type="entry name" value="grpIintron_endo"/>
    <property type="match status" value="1"/>
</dbReference>
<dbReference type="Proteomes" id="UP000800082">
    <property type="component" value="Unassembled WGS sequence"/>
</dbReference>
<name>A0A6A5R4K7_9PLEO</name>
<proteinExistence type="predicted"/>
<gene>
    <name evidence="3" type="ORF">M421DRAFT_79520</name>
</gene>
<evidence type="ECO:0000313" key="3">
    <source>
        <dbReference type="EMBL" id="KAF1922120.1"/>
    </source>
</evidence>
<dbReference type="InterPro" id="IPR000305">
    <property type="entry name" value="GIY-YIG_endonuc"/>
</dbReference>
<dbReference type="Gene3D" id="3.40.1440.10">
    <property type="entry name" value="GIY-YIG endonuclease"/>
    <property type="match status" value="1"/>
</dbReference>